<accession>A0A7R9QT60</accession>
<dbReference type="AlphaFoldDB" id="A0A7R9QT60"/>
<protein>
    <recommendedName>
        <fullName evidence="4">Macoilin</fullName>
    </recommendedName>
    <alternativeName>
        <fullName evidence="12">Transmembrane protein 57</fullName>
    </alternativeName>
</protein>
<keyword evidence="6 14" id="KW-0812">Transmembrane</keyword>
<gene>
    <name evidence="15" type="ORF">ONB1V03_LOCUS12901</name>
</gene>
<feature type="transmembrane region" description="Helical" evidence="14">
    <location>
        <begin position="121"/>
        <end position="138"/>
    </location>
</feature>
<evidence type="ECO:0000256" key="13">
    <source>
        <dbReference type="SAM" id="MobiDB-lite"/>
    </source>
</evidence>
<evidence type="ECO:0000256" key="9">
    <source>
        <dbReference type="ARBA" id="ARBA00023136"/>
    </source>
</evidence>
<feature type="transmembrane region" description="Helical" evidence="14">
    <location>
        <begin position="71"/>
        <end position="88"/>
    </location>
</feature>
<keyword evidence="8 14" id="KW-1133">Transmembrane helix</keyword>
<evidence type="ECO:0000256" key="14">
    <source>
        <dbReference type="SAM" id="Phobius"/>
    </source>
</evidence>
<dbReference type="PANTHER" id="PTHR47464">
    <property type="entry name" value="MACOILIN"/>
    <property type="match status" value="1"/>
</dbReference>
<dbReference type="GO" id="GO:0031965">
    <property type="term" value="C:nuclear membrane"/>
    <property type="evidence" value="ECO:0007669"/>
    <property type="project" value="UniProtKB-SubCell"/>
</dbReference>
<dbReference type="EMBL" id="OC925661">
    <property type="protein sequence ID" value="CAD7656261.1"/>
    <property type="molecule type" value="Genomic_DNA"/>
</dbReference>
<feature type="transmembrane region" description="Helical" evidence="14">
    <location>
        <begin position="158"/>
        <end position="178"/>
    </location>
</feature>
<feature type="transmembrane region" description="Helical" evidence="14">
    <location>
        <begin position="31"/>
        <end position="50"/>
    </location>
</feature>
<keyword evidence="9 14" id="KW-0472">Membrane</keyword>
<dbReference type="OrthoDB" id="10071111at2759"/>
<comment type="function">
    <text evidence="1">Plays a role in the regulation of neuronal activity.</text>
</comment>
<proteinExistence type="predicted"/>
<evidence type="ECO:0000256" key="1">
    <source>
        <dbReference type="ARBA" id="ARBA00003440"/>
    </source>
</evidence>
<reference evidence="15" key="1">
    <citation type="submission" date="2020-11" db="EMBL/GenBank/DDBJ databases">
        <authorList>
            <person name="Tran Van P."/>
        </authorList>
    </citation>
    <scope>NUCLEOTIDE SEQUENCE</scope>
</reference>
<evidence type="ECO:0000256" key="7">
    <source>
        <dbReference type="ARBA" id="ARBA00022824"/>
    </source>
</evidence>
<feature type="non-terminal residue" evidence="15">
    <location>
        <position position="281"/>
    </location>
</feature>
<dbReference type="GO" id="GO:0030867">
    <property type="term" value="C:rough endoplasmic reticulum membrane"/>
    <property type="evidence" value="ECO:0007669"/>
    <property type="project" value="UniProtKB-SubCell"/>
</dbReference>
<feature type="region of interest" description="Disordered" evidence="13">
    <location>
        <begin position="208"/>
        <end position="251"/>
    </location>
</feature>
<keyword evidence="10" id="KW-0325">Glycoprotein</keyword>
<keyword evidence="7" id="KW-0256">Endoplasmic reticulum</keyword>
<evidence type="ECO:0000256" key="2">
    <source>
        <dbReference type="ARBA" id="ARBA00004232"/>
    </source>
</evidence>
<organism evidence="15">
    <name type="scientific">Oppiella nova</name>
    <dbReference type="NCBI Taxonomy" id="334625"/>
    <lineage>
        <taxon>Eukaryota</taxon>
        <taxon>Metazoa</taxon>
        <taxon>Ecdysozoa</taxon>
        <taxon>Arthropoda</taxon>
        <taxon>Chelicerata</taxon>
        <taxon>Arachnida</taxon>
        <taxon>Acari</taxon>
        <taxon>Acariformes</taxon>
        <taxon>Sarcoptiformes</taxon>
        <taxon>Oribatida</taxon>
        <taxon>Brachypylina</taxon>
        <taxon>Oppioidea</taxon>
        <taxon>Oppiidae</taxon>
        <taxon>Oppiella</taxon>
    </lineage>
</organism>
<dbReference type="PANTHER" id="PTHR47464:SF2">
    <property type="entry name" value="MACOILIN"/>
    <property type="match status" value="1"/>
</dbReference>
<evidence type="ECO:0000256" key="5">
    <source>
        <dbReference type="ARBA" id="ARBA00022553"/>
    </source>
</evidence>
<evidence type="ECO:0000256" key="10">
    <source>
        <dbReference type="ARBA" id="ARBA00023180"/>
    </source>
</evidence>
<sequence>MKRRNGDLCGAKLRRANKKSKISDGLNQSPFIYVKFLLVWALVLLADFIVEFRFEYLWPFWLLLRSVYDSFKYQGLAFSVFFVLIALTSDMICFLFIPVHWLFFAASTYVWVQYVWHTERGICLPTVSLWLLFVYIEASVRLRELKNLPFHLDLCRPFAAHCIGYPVVTLGFGFKSYVSYRMRLRKQKEVAKENEFYVELLQKALPQEVPAPPPAPSLPPDTELMQTSANGVNHCAPNHQKKSSISSTNSDKSLIISNGSANKLICDYDSSTKKSIPNGID</sequence>
<keyword evidence="5" id="KW-0597">Phosphoprotein</keyword>
<dbReference type="Pfam" id="PF09726">
    <property type="entry name" value="Macoilin"/>
    <property type="match status" value="1"/>
</dbReference>
<feature type="compositionally biased region" description="Pro residues" evidence="13">
    <location>
        <begin position="209"/>
        <end position="219"/>
    </location>
</feature>
<dbReference type="GO" id="GO:0023041">
    <property type="term" value="P:neuronal signal transduction"/>
    <property type="evidence" value="ECO:0007669"/>
    <property type="project" value="InterPro"/>
</dbReference>
<evidence type="ECO:0000256" key="4">
    <source>
        <dbReference type="ARBA" id="ARBA00021882"/>
    </source>
</evidence>
<dbReference type="EMBL" id="CAJPVJ010010836">
    <property type="protein sequence ID" value="CAG2173448.1"/>
    <property type="molecule type" value="Genomic_DNA"/>
</dbReference>
<evidence type="ECO:0000256" key="11">
    <source>
        <dbReference type="ARBA" id="ARBA00023242"/>
    </source>
</evidence>
<name>A0A7R9QT60_9ACAR</name>
<evidence type="ECO:0000256" key="3">
    <source>
        <dbReference type="ARBA" id="ARBA00004269"/>
    </source>
</evidence>
<evidence type="ECO:0000256" key="12">
    <source>
        <dbReference type="ARBA" id="ARBA00031129"/>
    </source>
</evidence>
<keyword evidence="16" id="KW-1185">Reference proteome</keyword>
<evidence type="ECO:0000313" key="16">
    <source>
        <dbReference type="Proteomes" id="UP000728032"/>
    </source>
</evidence>
<evidence type="ECO:0000313" key="15">
    <source>
        <dbReference type="EMBL" id="CAD7656261.1"/>
    </source>
</evidence>
<comment type="subcellular location">
    <subcellularLocation>
        <location evidence="2">Nucleus membrane</location>
        <topology evidence="2">Multi-pass membrane protein</topology>
    </subcellularLocation>
    <subcellularLocation>
        <location evidence="3">Rough endoplasmic reticulum membrane</location>
        <topology evidence="3">Multi-pass membrane protein</topology>
    </subcellularLocation>
</comment>
<dbReference type="InterPro" id="IPR019130">
    <property type="entry name" value="Macoilin"/>
</dbReference>
<evidence type="ECO:0000256" key="6">
    <source>
        <dbReference type="ARBA" id="ARBA00022692"/>
    </source>
</evidence>
<keyword evidence="11" id="KW-0539">Nucleus</keyword>
<evidence type="ECO:0000256" key="8">
    <source>
        <dbReference type="ARBA" id="ARBA00022989"/>
    </source>
</evidence>
<dbReference type="Proteomes" id="UP000728032">
    <property type="component" value="Unassembled WGS sequence"/>
</dbReference>